<evidence type="ECO:0000256" key="9">
    <source>
        <dbReference type="ARBA" id="ARBA00023136"/>
    </source>
</evidence>
<organism evidence="14 15">
    <name type="scientific">Cyprinodon variegatus</name>
    <name type="common">Sheepshead minnow</name>
    <dbReference type="NCBI Taxonomy" id="28743"/>
    <lineage>
        <taxon>Eukaryota</taxon>
        <taxon>Metazoa</taxon>
        <taxon>Chordata</taxon>
        <taxon>Craniata</taxon>
        <taxon>Vertebrata</taxon>
        <taxon>Euteleostomi</taxon>
        <taxon>Actinopterygii</taxon>
        <taxon>Neopterygii</taxon>
        <taxon>Teleostei</taxon>
        <taxon>Neoteleostei</taxon>
        <taxon>Acanthomorphata</taxon>
        <taxon>Ovalentaria</taxon>
        <taxon>Atherinomorphae</taxon>
        <taxon>Cyprinodontiformes</taxon>
        <taxon>Cyprinodontidae</taxon>
        <taxon>Cyprinodon</taxon>
    </lineage>
</organism>
<keyword evidence="9" id="KW-0472">Membrane</keyword>
<evidence type="ECO:0000256" key="6">
    <source>
        <dbReference type="ARBA" id="ARBA00022968"/>
    </source>
</evidence>
<evidence type="ECO:0000256" key="4">
    <source>
        <dbReference type="ARBA" id="ARBA00022679"/>
    </source>
</evidence>
<reference evidence="14" key="1">
    <citation type="submission" date="2025-08" db="UniProtKB">
        <authorList>
            <consortium name="Ensembl"/>
        </authorList>
    </citation>
    <scope>IDENTIFICATION</scope>
</reference>
<evidence type="ECO:0000256" key="11">
    <source>
        <dbReference type="ARBA" id="ARBA00043952"/>
    </source>
</evidence>
<evidence type="ECO:0000256" key="13">
    <source>
        <dbReference type="SAM" id="SignalP"/>
    </source>
</evidence>
<dbReference type="Pfam" id="PF01762">
    <property type="entry name" value="Galactosyl_T"/>
    <property type="match status" value="1"/>
</dbReference>
<evidence type="ECO:0000313" key="15">
    <source>
        <dbReference type="Proteomes" id="UP000265020"/>
    </source>
</evidence>
<dbReference type="GeneTree" id="ENSGT00940000159134"/>
<evidence type="ECO:0000256" key="3">
    <source>
        <dbReference type="ARBA" id="ARBA00022676"/>
    </source>
</evidence>
<evidence type="ECO:0000313" key="14">
    <source>
        <dbReference type="Ensembl" id="ENSCVAP00000025552.1"/>
    </source>
</evidence>
<feature type="signal peptide" evidence="13">
    <location>
        <begin position="1"/>
        <end position="19"/>
    </location>
</feature>
<evidence type="ECO:0000256" key="2">
    <source>
        <dbReference type="ARBA" id="ARBA00008661"/>
    </source>
</evidence>
<dbReference type="InterPro" id="IPR002659">
    <property type="entry name" value="Glyco_trans_31"/>
</dbReference>
<evidence type="ECO:0000256" key="7">
    <source>
        <dbReference type="ARBA" id="ARBA00022989"/>
    </source>
</evidence>
<reference evidence="14" key="2">
    <citation type="submission" date="2025-09" db="UniProtKB">
        <authorList>
            <consortium name="Ensembl"/>
        </authorList>
    </citation>
    <scope>IDENTIFICATION</scope>
</reference>
<dbReference type="PANTHER" id="PTHR11214:SF23">
    <property type="entry name" value="N-ACETYLLACTOSAMINIDE BETA-1,3-N-ACETYLGLUCOSAMINYLTRANSFERASE 3"/>
    <property type="match status" value="1"/>
</dbReference>
<evidence type="ECO:0000256" key="1">
    <source>
        <dbReference type="ARBA" id="ARBA00004323"/>
    </source>
</evidence>
<keyword evidence="7" id="KW-1133">Transmembrane helix</keyword>
<keyword evidence="13" id="KW-0732">Signal</keyword>
<dbReference type="GO" id="GO:0008499">
    <property type="term" value="F:N-acetyl-beta-D-glucosaminide beta-(1,3)-galactosyltransferase activity"/>
    <property type="evidence" value="ECO:0007669"/>
    <property type="project" value="UniProtKB-ARBA"/>
</dbReference>
<proteinExistence type="inferred from homology"/>
<keyword evidence="4" id="KW-0808">Transferase</keyword>
<keyword evidence="8 12" id="KW-0333">Golgi apparatus</keyword>
<comment type="pathway">
    <text evidence="11">Protein modification.</text>
</comment>
<dbReference type="GO" id="GO:0000139">
    <property type="term" value="C:Golgi membrane"/>
    <property type="evidence" value="ECO:0007669"/>
    <property type="project" value="UniProtKB-SubCell"/>
</dbReference>
<keyword evidence="6" id="KW-0735">Signal-anchor</keyword>
<name>A0A3Q2E0D0_CYPVA</name>
<dbReference type="Gene3D" id="3.90.550.50">
    <property type="match status" value="1"/>
</dbReference>
<evidence type="ECO:0000256" key="12">
    <source>
        <dbReference type="RuleBase" id="RU363063"/>
    </source>
</evidence>
<dbReference type="Ensembl" id="ENSCVAT00000001341.1">
    <property type="protein sequence ID" value="ENSCVAP00000025552.1"/>
    <property type="gene ID" value="ENSCVAG00000010433.1"/>
</dbReference>
<dbReference type="GO" id="GO:0030311">
    <property type="term" value="P:poly-N-acetyllactosamine biosynthetic process"/>
    <property type="evidence" value="ECO:0007669"/>
    <property type="project" value="TreeGrafter"/>
</dbReference>
<dbReference type="AlphaFoldDB" id="A0A3Q2E0D0"/>
<keyword evidence="5" id="KW-0812">Transmembrane</keyword>
<evidence type="ECO:0000256" key="5">
    <source>
        <dbReference type="ARBA" id="ARBA00022692"/>
    </source>
</evidence>
<sequence>MVLTIVLVILSYSSEDVSDSDSTILQVDVRNYQIQLKSLGRTFPHVDRFPKCVINTSAEQVKDFHSFPPISKDILYYHHCRHFPMILDIPNKCGGAYGSSDVFLLLVIKSPAVNYDRREVLRKTWAEERLSNGVWIRRIFISGTMGTGYEKERLNKLLQLEQRKYNDILQWDFKDTFSNLTLKQTLFLEWFEKNCPNTQFLFNGDDDVFANTDNMVVYLQHFKRNGGRRHLFAGNVMPQMDPIRHPHSRYFVPEELYRPNIFPDYCSGGGYLLSGYTALIIYNMSHSVPLIPIDDAYMGLCLAKAGLRPEHHIGVRQYGLNVKGKDVDDLNPCFYKEMLVVHRMLSGDMYTMWHRIQDPDLKCSPSDPKM</sequence>
<dbReference type="PANTHER" id="PTHR11214">
    <property type="entry name" value="BETA-1,3-N-ACETYLGLUCOSAMINYLTRANSFERASE"/>
    <property type="match status" value="1"/>
</dbReference>
<dbReference type="Proteomes" id="UP000265020">
    <property type="component" value="Unassembled WGS sequence"/>
</dbReference>
<protein>
    <recommendedName>
        <fullName evidence="12">Hexosyltransferase</fullName>
        <ecNumber evidence="12">2.4.1.-</ecNumber>
    </recommendedName>
</protein>
<keyword evidence="10" id="KW-0325">Glycoprotein</keyword>
<dbReference type="GO" id="GO:0016266">
    <property type="term" value="P:protein O-linked glycosylation via N-acetyl-galactosamine"/>
    <property type="evidence" value="ECO:0007669"/>
    <property type="project" value="UniProtKB-ARBA"/>
</dbReference>
<feature type="chain" id="PRO_5018747867" description="Hexosyltransferase" evidence="13">
    <location>
        <begin position="20"/>
        <end position="370"/>
    </location>
</feature>
<keyword evidence="3 12" id="KW-0328">Glycosyltransferase</keyword>
<comment type="subcellular location">
    <subcellularLocation>
        <location evidence="1 12">Golgi apparatus membrane</location>
        <topology evidence="1 12">Single-pass type II membrane protein</topology>
    </subcellularLocation>
</comment>
<dbReference type="OMA" id="ENAQHND"/>
<dbReference type="FunFam" id="3.90.550.50:FF:000009">
    <property type="entry name" value="Hexosyltransferase"/>
    <property type="match status" value="1"/>
</dbReference>
<dbReference type="STRING" id="28743.ENSCVAP00000025552"/>
<comment type="similarity">
    <text evidence="2 12">Belongs to the glycosyltransferase 31 family.</text>
</comment>
<dbReference type="EC" id="2.4.1.-" evidence="12"/>
<evidence type="ECO:0000256" key="8">
    <source>
        <dbReference type="ARBA" id="ARBA00023034"/>
    </source>
</evidence>
<accession>A0A3Q2E0D0</accession>
<evidence type="ECO:0000256" key="10">
    <source>
        <dbReference type="ARBA" id="ARBA00023180"/>
    </source>
</evidence>
<keyword evidence="15" id="KW-1185">Reference proteome</keyword>